<feature type="region of interest" description="Disordered" evidence="5">
    <location>
        <begin position="1"/>
        <end position="27"/>
    </location>
</feature>
<proteinExistence type="inferred from homology"/>
<keyword evidence="4 7" id="KW-0067">ATP-binding</keyword>
<organism evidence="7 8">
    <name type="scientific">Hoyosella altamirensis</name>
    <dbReference type="NCBI Taxonomy" id="616997"/>
    <lineage>
        <taxon>Bacteria</taxon>
        <taxon>Bacillati</taxon>
        <taxon>Actinomycetota</taxon>
        <taxon>Actinomycetes</taxon>
        <taxon>Mycobacteriales</taxon>
        <taxon>Hoyosellaceae</taxon>
        <taxon>Hoyosella</taxon>
    </lineage>
</organism>
<dbReference type="Proteomes" id="UP000567922">
    <property type="component" value="Unassembled WGS sequence"/>
</dbReference>
<dbReference type="InterPro" id="IPR003439">
    <property type="entry name" value="ABC_transporter-like_ATP-bd"/>
</dbReference>
<dbReference type="GO" id="GO:0005524">
    <property type="term" value="F:ATP binding"/>
    <property type="evidence" value="ECO:0007669"/>
    <property type="project" value="UniProtKB-KW"/>
</dbReference>
<dbReference type="PROSITE" id="PS50893">
    <property type="entry name" value="ABC_TRANSPORTER_2"/>
    <property type="match status" value="1"/>
</dbReference>
<comment type="caution">
    <text evidence="7">The sequence shown here is derived from an EMBL/GenBank/DDBJ whole genome shotgun (WGS) entry which is preliminary data.</text>
</comment>
<feature type="domain" description="ABC transporter" evidence="6">
    <location>
        <begin position="32"/>
        <end position="236"/>
    </location>
</feature>
<dbReference type="SMART" id="SM00382">
    <property type="entry name" value="AAA"/>
    <property type="match status" value="1"/>
</dbReference>
<dbReference type="Gene3D" id="3.40.50.300">
    <property type="entry name" value="P-loop containing nucleotide triphosphate hydrolases"/>
    <property type="match status" value="1"/>
</dbReference>
<dbReference type="InterPro" id="IPR017871">
    <property type="entry name" value="ABC_transporter-like_CS"/>
</dbReference>
<keyword evidence="2" id="KW-0813">Transport</keyword>
<dbReference type="SUPFAM" id="SSF52540">
    <property type="entry name" value="P-loop containing nucleoside triphosphate hydrolases"/>
    <property type="match status" value="1"/>
</dbReference>
<dbReference type="EMBL" id="JACHWS010000001">
    <property type="protein sequence ID" value="MBB3035904.1"/>
    <property type="molecule type" value="Genomic_DNA"/>
</dbReference>
<dbReference type="Pfam" id="PF00005">
    <property type="entry name" value="ABC_tran"/>
    <property type="match status" value="1"/>
</dbReference>
<dbReference type="GO" id="GO:0016887">
    <property type="term" value="F:ATP hydrolysis activity"/>
    <property type="evidence" value="ECO:0007669"/>
    <property type="project" value="InterPro"/>
</dbReference>
<evidence type="ECO:0000313" key="8">
    <source>
        <dbReference type="Proteomes" id="UP000567922"/>
    </source>
</evidence>
<dbReference type="PROSITE" id="PS00211">
    <property type="entry name" value="ABC_TRANSPORTER_1"/>
    <property type="match status" value="1"/>
</dbReference>
<evidence type="ECO:0000256" key="4">
    <source>
        <dbReference type="ARBA" id="ARBA00022840"/>
    </source>
</evidence>
<dbReference type="PANTHER" id="PTHR42734:SF5">
    <property type="entry name" value="IRON TRANSPORT SYSTEM ATP-BINDING PROTEIN HI_0361-RELATED"/>
    <property type="match status" value="1"/>
</dbReference>
<keyword evidence="8" id="KW-1185">Reference proteome</keyword>
<reference evidence="7 8" key="1">
    <citation type="submission" date="2020-08" db="EMBL/GenBank/DDBJ databases">
        <title>Sequencing the genomes of 1000 actinobacteria strains.</title>
        <authorList>
            <person name="Klenk H.-P."/>
        </authorList>
    </citation>
    <scope>NUCLEOTIDE SEQUENCE [LARGE SCALE GENOMIC DNA]</scope>
    <source>
        <strain evidence="7 8">DSM 45258</strain>
    </source>
</reference>
<dbReference type="PANTHER" id="PTHR42734">
    <property type="entry name" value="METAL TRANSPORT SYSTEM ATP-BINDING PROTEIN TM_0124-RELATED"/>
    <property type="match status" value="1"/>
</dbReference>
<dbReference type="InterPro" id="IPR003593">
    <property type="entry name" value="AAA+_ATPase"/>
</dbReference>
<keyword evidence="3" id="KW-0547">Nucleotide-binding</keyword>
<protein>
    <submittedName>
        <fullName evidence="7">Zinc/manganese transport system ATP-binding protein</fullName>
    </submittedName>
</protein>
<dbReference type="AlphaFoldDB" id="A0A839RI83"/>
<evidence type="ECO:0000256" key="2">
    <source>
        <dbReference type="ARBA" id="ARBA00022448"/>
    </source>
</evidence>
<evidence type="ECO:0000259" key="6">
    <source>
        <dbReference type="PROSITE" id="PS50893"/>
    </source>
</evidence>
<dbReference type="InterPro" id="IPR050153">
    <property type="entry name" value="Metal_Ion_Import_ABC"/>
</dbReference>
<evidence type="ECO:0000313" key="7">
    <source>
        <dbReference type="EMBL" id="MBB3035904.1"/>
    </source>
</evidence>
<dbReference type="InterPro" id="IPR047748">
    <property type="entry name" value="AztA-like"/>
</dbReference>
<gene>
    <name evidence="7" type="ORF">FHU29_000338</name>
</gene>
<dbReference type="NCBIfam" id="NF040873">
    <property type="entry name" value="AztA"/>
    <property type="match status" value="1"/>
</dbReference>
<accession>A0A839RI83</accession>
<evidence type="ECO:0000256" key="3">
    <source>
        <dbReference type="ARBA" id="ARBA00022741"/>
    </source>
</evidence>
<name>A0A839RI83_9ACTN</name>
<dbReference type="RefSeq" id="WP_232322917.1">
    <property type="nucleotide sequence ID" value="NZ_BDDI01000005.1"/>
</dbReference>
<comment type="similarity">
    <text evidence="1">Belongs to the ABC transporter superfamily.</text>
</comment>
<evidence type="ECO:0000256" key="5">
    <source>
        <dbReference type="SAM" id="MobiDB-lite"/>
    </source>
</evidence>
<dbReference type="InterPro" id="IPR027417">
    <property type="entry name" value="P-loop_NTPase"/>
</dbReference>
<sequence>MSSAIPPRSLNGQSAAASGAERGAADEKAPVVRAAGVSASLGGHTVLRDIDLTARAGEVTAIVGPNGSGKSTLLTVLAGLLKPQAGHVERADHVGVALVPQRSSLPDQLPITVEELASMGRWRRAGLWRPLSRNDRAIVTEALDAVGLADLRKRSVGSLSGGQRQRALLAQGVAQRAELLLLDEPMTALDAGSRTAVNDAIGFATEAGAAVVIVTHDLNELSTIDSVVELAPPSHA</sequence>
<evidence type="ECO:0000256" key="1">
    <source>
        <dbReference type="ARBA" id="ARBA00005417"/>
    </source>
</evidence>